<reference evidence="1" key="1">
    <citation type="submission" date="2020-04" db="EMBL/GenBank/DDBJ databases">
        <authorList>
            <person name="Broberg M."/>
        </authorList>
    </citation>
    <scope>NUCLEOTIDE SEQUENCE</scope>
</reference>
<sequence length="693" mass="79749">MYENEIPAEEELPRIRAEELEQYSDAQLQEFLLRHERYDNGFISIPVDLESWKALSSDASQLLVARLQEQKLAIQNHRVNPDELFARLSQIPLDNNDRAERASETTTRTTTIMGSEYDRRQGENERADYYLLLADGGRPFYSIEKLDAVEQDPDSHSELIGPWKHLDSFSGGLFQWEVFQRQLDRWEQFRRWQLEHRNQDAHACEKHIEKVRTLYARFAGRSSMDDRYLAELDDPAGSSERKRFQARDRVRKLTLQWLSQGGHLYTAFSNYTEDVRRCLRQHGFLDRIDLDMDPKKQDELTTWAEYVHFEFWWLAAYERVLERATPKMRRQWEKLHEQGIFDKDETFDVVRSEDFREQLWREKEASLSVVQRLQDQLWFGSGSTTERDPKTEERLHAAEKNHEPVEKKFKAVLAVQNRGQFLKYSGYLQSHKSLFQWTLDQFRQIQAGIGPLSEKTPVDSQKPQAVEGSEGNLEPLAAKSPADATTKRKADDDEPAHRAADKPKGRRDSSQEAPHIQPTPGISTAVHGRGLTTLPQTSEESNVTTKRQRKSSPSAKNPQDSERPTGETGSIMCQGASASQDSTDATHGPVTMVGVGVGHGTRVTARGVAETKAASSRERPHHATKNERSPRQAEPMKMHQQSNARQKDKAQKSKPGPANTPRKRKRDPTAEEIEASIKRKKSLRTLERKNYKE</sequence>
<reference evidence="1" key="2">
    <citation type="submission" date="2021-10" db="EMBL/GenBank/DDBJ databases">
        <authorList>
            <person name="Piombo E."/>
        </authorList>
    </citation>
    <scope>NUCLEOTIDE SEQUENCE</scope>
</reference>
<comment type="caution">
    <text evidence="1">The sequence shown here is derived from an EMBL/GenBank/DDBJ whole genome shotgun (WGS) entry which is preliminary data.</text>
</comment>
<gene>
    <name evidence="1" type="ORF">CRV2_00009449</name>
</gene>
<dbReference type="Proteomes" id="UP000836387">
    <property type="component" value="Unassembled WGS sequence"/>
</dbReference>
<organism evidence="1 2">
    <name type="scientific">Clonostachys rosea f. rosea IK726</name>
    <dbReference type="NCBI Taxonomy" id="1349383"/>
    <lineage>
        <taxon>Eukaryota</taxon>
        <taxon>Fungi</taxon>
        <taxon>Dikarya</taxon>
        <taxon>Ascomycota</taxon>
        <taxon>Pezizomycotina</taxon>
        <taxon>Sordariomycetes</taxon>
        <taxon>Hypocreomycetidae</taxon>
        <taxon>Hypocreales</taxon>
        <taxon>Bionectriaceae</taxon>
        <taxon>Clonostachys</taxon>
    </lineage>
</organism>
<name>A0ACA9TP50_BIOOC</name>
<proteinExistence type="predicted"/>
<evidence type="ECO:0000313" key="1">
    <source>
        <dbReference type="EMBL" id="CAG9942514.1"/>
    </source>
</evidence>
<protein>
    <submittedName>
        <fullName evidence="1">Uncharacterized protein</fullName>
    </submittedName>
</protein>
<keyword evidence="2" id="KW-1185">Reference proteome</keyword>
<evidence type="ECO:0000313" key="2">
    <source>
        <dbReference type="Proteomes" id="UP000836387"/>
    </source>
</evidence>
<dbReference type="EMBL" id="CADEHS020000006">
    <property type="protein sequence ID" value="CAG9942514.1"/>
    <property type="molecule type" value="Genomic_DNA"/>
</dbReference>
<accession>A0ACA9TP50</accession>